<dbReference type="InterPro" id="IPR003607">
    <property type="entry name" value="HD/PDEase_dom"/>
</dbReference>
<sequence>MSSPDFSIDEAFIAKVTAYVEDFMSHYDPSHDFNHIRRVLHNALAIQAQTPGTNREIVRLAALLHDVGDRKYVKPGQDGERLVCEVLLELGAPPALAEKIQAICLGVSYNGEVKDPARVRALIGEHPELAVVQDADRLDAIGAVGIGRVFTFGGARGRSLGNSMEHFDYKLVKLEAHMKTDAGRVMAKERTERLMLMQEWWRLETEGIE</sequence>
<proteinExistence type="predicted"/>
<dbReference type="InterPro" id="IPR006674">
    <property type="entry name" value="HD_domain"/>
</dbReference>
<feature type="domain" description="HD/PDEase" evidence="1">
    <location>
        <begin position="28"/>
        <end position="150"/>
    </location>
</feature>
<evidence type="ECO:0000313" key="2">
    <source>
        <dbReference type="EMBL" id="KAK5987076.1"/>
    </source>
</evidence>
<dbReference type="PANTHER" id="PTHR33594:SF1">
    <property type="entry name" value="HD_PDEASE DOMAIN-CONTAINING PROTEIN"/>
    <property type="match status" value="1"/>
</dbReference>
<dbReference type="CDD" id="cd00077">
    <property type="entry name" value="HDc"/>
    <property type="match status" value="1"/>
</dbReference>
<evidence type="ECO:0000259" key="1">
    <source>
        <dbReference type="SMART" id="SM00471"/>
    </source>
</evidence>
<protein>
    <recommendedName>
        <fullName evidence="1">HD/PDEase domain-containing protein</fullName>
    </recommendedName>
</protein>
<organism evidence="2 3">
    <name type="scientific">Cladobotryum mycophilum</name>
    <dbReference type="NCBI Taxonomy" id="491253"/>
    <lineage>
        <taxon>Eukaryota</taxon>
        <taxon>Fungi</taxon>
        <taxon>Dikarya</taxon>
        <taxon>Ascomycota</taxon>
        <taxon>Pezizomycotina</taxon>
        <taxon>Sordariomycetes</taxon>
        <taxon>Hypocreomycetidae</taxon>
        <taxon>Hypocreales</taxon>
        <taxon>Hypocreaceae</taxon>
        <taxon>Cladobotryum</taxon>
    </lineage>
</organism>
<dbReference type="Pfam" id="PF01966">
    <property type="entry name" value="HD"/>
    <property type="match status" value="1"/>
</dbReference>
<dbReference type="SMART" id="SM00471">
    <property type="entry name" value="HDc"/>
    <property type="match status" value="1"/>
</dbReference>
<dbReference type="SUPFAM" id="SSF109604">
    <property type="entry name" value="HD-domain/PDEase-like"/>
    <property type="match status" value="1"/>
</dbReference>
<dbReference type="Gene3D" id="1.10.3210.50">
    <property type="match status" value="1"/>
</dbReference>
<keyword evidence="3" id="KW-1185">Reference proteome</keyword>
<comment type="caution">
    <text evidence="2">The sequence shown here is derived from an EMBL/GenBank/DDBJ whole genome shotgun (WGS) entry which is preliminary data.</text>
</comment>
<evidence type="ECO:0000313" key="3">
    <source>
        <dbReference type="Proteomes" id="UP001338125"/>
    </source>
</evidence>
<gene>
    <name evidence="2" type="ORF">PT974_11194</name>
</gene>
<accession>A0ABR0S5H9</accession>
<dbReference type="EMBL" id="JAVFKD010000016">
    <property type="protein sequence ID" value="KAK5987076.1"/>
    <property type="molecule type" value="Genomic_DNA"/>
</dbReference>
<reference evidence="2 3" key="1">
    <citation type="submission" date="2024-01" db="EMBL/GenBank/DDBJ databases">
        <title>Complete genome of Cladobotryum mycophilum ATHUM6906.</title>
        <authorList>
            <person name="Christinaki A.C."/>
            <person name="Myridakis A.I."/>
            <person name="Kouvelis V.N."/>
        </authorList>
    </citation>
    <scope>NUCLEOTIDE SEQUENCE [LARGE SCALE GENOMIC DNA]</scope>
    <source>
        <strain evidence="2 3">ATHUM6906</strain>
    </source>
</reference>
<name>A0ABR0S5H9_9HYPO</name>
<dbReference type="Proteomes" id="UP001338125">
    <property type="component" value="Unassembled WGS sequence"/>
</dbReference>
<dbReference type="PANTHER" id="PTHR33594">
    <property type="entry name" value="SUPERFAMILY HYDROLASE, PUTATIVE (AFU_ORTHOLOGUE AFUA_1G03035)-RELATED"/>
    <property type="match status" value="1"/>
</dbReference>